<gene>
    <name evidence="2" type="ORF">I41_45660</name>
</gene>
<keyword evidence="1" id="KW-1133">Transmembrane helix</keyword>
<protein>
    <submittedName>
        <fullName evidence="2">Uncharacterized protein</fullName>
    </submittedName>
</protein>
<dbReference type="AlphaFoldDB" id="A0A517U403"/>
<evidence type="ECO:0000256" key="1">
    <source>
        <dbReference type="SAM" id="Phobius"/>
    </source>
</evidence>
<evidence type="ECO:0000313" key="3">
    <source>
        <dbReference type="Proteomes" id="UP000317909"/>
    </source>
</evidence>
<evidence type="ECO:0000313" key="2">
    <source>
        <dbReference type="EMBL" id="QDT75356.1"/>
    </source>
</evidence>
<dbReference type="KEGG" id="llh:I41_45660"/>
<name>A0A517U403_9BACT</name>
<accession>A0A517U403</accession>
<keyword evidence="3" id="KW-1185">Reference proteome</keyword>
<proteinExistence type="predicted"/>
<keyword evidence="1" id="KW-0812">Transmembrane</keyword>
<feature type="transmembrane region" description="Helical" evidence="1">
    <location>
        <begin position="12"/>
        <end position="33"/>
    </location>
</feature>
<sequence>MARWPRHFWTTLFTYGIIFIGFPVLCWLAYTWVRGE</sequence>
<organism evidence="2 3">
    <name type="scientific">Lacipirellula limnantheis</name>
    <dbReference type="NCBI Taxonomy" id="2528024"/>
    <lineage>
        <taxon>Bacteria</taxon>
        <taxon>Pseudomonadati</taxon>
        <taxon>Planctomycetota</taxon>
        <taxon>Planctomycetia</taxon>
        <taxon>Pirellulales</taxon>
        <taxon>Lacipirellulaceae</taxon>
        <taxon>Lacipirellula</taxon>
    </lineage>
</organism>
<keyword evidence="1" id="KW-0472">Membrane</keyword>
<dbReference type="Proteomes" id="UP000317909">
    <property type="component" value="Chromosome"/>
</dbReference>
<dbReference type="EMBL" id="CP036339">
    <property type="protein sequence ID" value="QDT75356.1"/>
    <property type="molecule type" value="Genomic_DNA"/>
</dbReference>
<reference evidence="2 3" key="1">
    <citation type="submission" date="2019-02" db="EMBL/GenBank/DDBJ databases">
        <title>Deep-cultivation of Planctomycetes and their phenomic and genomic characterization uncovers novel biology.</title>
        <authorList>
            <person name="Wiegand S."/>
            <person name="Jogler M."/>
            <person name="Boedeker C."/>
            <person name="Pinto D."/>
            <person name="Vollmers J."/>
            <person name="Rivas-Marin E."/>
            <person name="Kohn T."/>
            <person name="Peeters S.H."/>
            <person name="Heuer A."/>
            <person name="Rast P."/>
            <person name="Oberbeckmann S."/>
            <person name="Bunk B."/>
            <person name="Jeske O."/>
            <person name="Meyerdierks A."/>
            <person name="Storesund J.E."/>
            <person name="Kallscheuer N."/>
            <person name="Luecker S."/>
            <person name="Lage O.M."/>
            <person name="Pohl T."/>
            <person name="Merkel B.J."/>
            <person name="Hornburger P."/>
            <person name="Mueller R.-W."/>
            <person name="Bruemmer F."/>
            <person name="Labrenz M."/>
            <person name="Spormann A.M."/>
            <person name="Op den Camp H."/>
            <person name="Overmann J."/>
            <person name="Amann R."/>
            <person name="Jetten M.S.M."/>
            <person name="Mascher T."/>
            <person name="Medema M.H."/>
            <person name="Devos D.P."/>
            <person name="Kaster A.-K."/>
            <person name="Ovreas L."/>
            <person name="Rohde M."/>
            <person name="Galperin M.Y."/>
            <person name="Jogler C."/>
        </authorList>
    </citation>
    <scope>NUCLEOTIDE SEQUENCE [LARGE SCALE GENOMIC DNA]</scope>
    <source>
        <strain evidence="2 3">I41</strain>
    </source>
</reference>